<organism evidence="1 2">
    <name type="scientific">Povalibacter uvarum</name>
    <dbReference type="NCBI Taxonomy" id="732238"/>
    <lineage>
        <taxon>Bacteria</taxon>
        <taxon>Pseudomonadati</taxon>
        <taxon>Pseudomonadota</taxon>
        <taxon>Gammaproteobacteria</taxon>
        <taxon>Steroidobacterales</taxon>
        <taxon>Steroidobacteraceae</taxon>
        <taxon>Povalibacter</taxon>
    </lineage>
</organism>
<dbReference type="CDD" id="cd00586">
    <property type="entry name" value="4HBT"/>
    <property type="match status" value="1"/>
</dbReference>
<evidence type="ECO:0000313" key="1">
    <source>
        <dbReference type="EMBL" id="MBB6095920.1"/>
    </source>
</evidence>
<protein>
    <submittedName>
        <fullName evidence="1">Acyl-CoA thioesterase FadM</fullName>
    </submittedName>
</protein>
<dbReference type="AlphaFoldDB" id="A0A841HUP3"/>
<dbReference type="Pfam" id="PF13279">
    <property type="entry name" value="4HBT_2"/>
    <property type="match status" value="1"/>
</dbReference>
<dbReference type="Proteomes" id="UP000588068">
    <property type="component" value="Unassembled WGS sequence"/>
</dbReference>
<dbReference type="RefSeq" id="WP_184335307.1">
    <property type="nucleotide sequence ID" value="NZ_JACHHZ010000006.1"/>
</dbReference>
<dbReference type="EMBL" id="JACHHZ010000006">
    <property type="protein sequence ID" value="MBB6095920.1"/>
    <property type="molecule type" value="Genomic_DNA"/>
</dbReference>
<dbReference type="PANTHER" id="PTHR12475">
    <property type="match status" value="1"/>
</dbReference>
<dbReference type="InterPro" id="IPR051490">
    <property type="entry name" value="THEM6_lcsJ_thioesterase"/>
</dbReference>
<dbReference type="PANTHER" id="PTHR12475:SF4">
    <property type="entry name" value="PROTEIN THEM6"/>
    <property type="match status" value="1"/>
</dbReference>
<keyword evidence="2" id="KW-1185">Reference proteome</keyword>
<name>A0A841HUP3_9GAMM</name>
<dbReference type="Gene3D" id="3.10.129.10">
    <property type="entry name" value="Hotdog Thioesterase"/>
    <property type="match status" value="1"/>
</dbReference>
<dbReference type="SUPFAM" id="SSF54637">
    <property type="entry name" value="Thioesterase/thiol ester dehydrase-isomerase"/>
    <property type="match status" value="1"/>
</dbReference>
<accession>A0A841HUP3</accession>
<proteinExistence type="predicted"/>
<evidence type="ECO:0000313" key="2">
    <source>
        <dbReference type="Proteomes" id="UP000588068"/>
    </source>
</evidence>
<sequence length="184" mass="20788">MFPWLRLIKVASKLPGARRMELLGTSCVRLRAWPNDLDFNLHVNNGRYLTLADLGRFDWFVRSGTLQVARQHGAVPVVGDAIAKFRREVRAFEQFEIRTRLVGWDEKWGFLEHRFVRADRVVGVVGIRGVFRGPKGPLAPGLLMEGLGVSATSPALPRWAAQWHDGCESLSQMLREEEAAQGLR</sequence>
<reference evidence="1 2" key="1">
    <citation type="submission" date="2020-08" db="EMBL/GenBank/DDBJ databases">
        <title>Genomic Encyclopedia of Type Strains, Phase IV (KMG-IV): sequencing the most valuable type-strain genomes for metagenomic binning, comparative biology and taxonomic classification.</title>
        <authorList>
            <person name="Goeker M."/>
        </authorList>
    </citation>
    <scope>NUCLEOTIDE SEQUENCE [LARGE SCALE GENOMIC DNA]</scope>
    <source>
        <strain evidence="1 2">DSM 26723</strain>
    </source>
</reference>
<dbReference type="InterPro" id="IPR029069">
    <property type="entry name" value="HotDog_dom_sf"/>
</dbReference>
<comment type="caution">
    <text evidence="1">The sequence shown here is derived from an EMBL/GenBank/DDBJ whole genome shotgun (WGS) entry which is preliminary data.</text>
</comment>
<gene>
    <name evidence="1" type="ORF">HNQ60_004811</name>
</gene>